<evidence type="ECO:0000256" key="16">
    <source>
        <dbReference type="SAM" id="MobiDB-lite"/>
    </source>
</evidence>
<dbReference type="InterPro" id="IPR043133">
    <property type="entry name" value="GTP-CH-I_C/QueF"/>
</dbReference>
<dbReference type="STRING" id="361077.A0A152A3P0"/>
<dbReference type="InParanoid" id="A0A152A3P0"/>
<dbReference type="SUPFAM" id="SSF55083">
    <property type="entry name" value="6-hydroxymethyl-7,8-dihydropterin pyrophosphokinase, HPPK"/>
    <property type="match status" value="1"/>
</dbReference>
<dbReference type="PROSITE" id="PS00793">
    <property type="entry name" value="DHPS_2"/>
    <property type="match status" value="1"/>
</dbReference>
<dbReference type="SUPFAM" id="SSF55620">
    <property type="entry name" value="Tetrahydrobiopterin biosynthesis enzymes-like"/>
    <property type="match status" value="1"/>
</dbReference>
<feature type="region of interest" description="Disordered" evidence="16">
    <location>
        <begin position="452"/>
        <end position="474"/>
    </location>
</feature>
<dbReference type="Gene3D" id="3.30.70.560">
    <property type="entry name" value="7,8-Dihydro-6-hydroxymethylpterin-pyrophosphokinase HPPK"/>
    <property type="match status" value="1"/>
</dbReference>
<keyword evidence="19" id="KW-1185">Reference proteome</keyword>
<dbReference type="GO" id="GO:0046654">
    <property type="term" value="P:tetrahydrofolate biosynthetic process"/>
    <property type="evidence" value="ECO:0007669"/>
    <property type="project" value="UniProtKB-UniPathway"/>
</dbReference>
<dbReference type="InterPro" id="IPR011005">
    <property type="entry name" value="Dihydropteroate_synth-like_sf"/>
</dbReference>
<dbReference type="Gene3D" id="3.20.20.20">
    <property type="entry name" value="Dihydropteroate synthase-like"/>
    <property type="match status" value="1"/>
</dbReference>
<dbReference type="PANTHER" id="PTHR20941:SF1">
    <property type="entry name" value="FOLIC ACID SYNTHESIS PROTEIN FOL1"/>
    <property type="match status" value="1"/>
</dbReference>
<dbReference type="EMBL" id="LODT01000013">
    <property type="protein sequence ID" value="KYR00661.1"/>
    <property type="molecule type" value="Genomic_DNA"/>
</dbReference>
<dbReference type="Proteomes" id="UP000076078">
    <property type="component" value="Unassembled WGS sequence"/>
</dbReference>
<dbReference type="PROSITE" id="PS00792">
    <property type="entry name" value="DHPS_1"/>
    <property type="match status" value="1"/>
</dbReference>
<dbReference type="InterPro" id="IPR006390">
    <property type="entry name" value="DHP_synth_dom"/>
</dbReference>
<dbReference type="InterPro" id="IPR006157">
    <property type="entry name" value="FolB_dom"/>
</dbReference>
<accession>A0A152A3P0</accession>
<keyword evidence="12" id="KW-0067">ATP-binding</keyword>
<keyword evidence="14" id="KW-0289">Folate biosynthesis</keyword>
<dbReference type="AlphaFoldDB" id="A0A152A3P0"/>
<keyword evidence="13" id="KW-0460">Magnesium</keyword>
<evidence type="ECO:0000256" key="8">
    <source>
        <dbReference type="ARBA" id="ARBA00022679"/>
    </source>
</evidence>
<comment type="pathway">
    <text evidence="5">Cofactor biosynthesis; tetrahydrofolate biosynthesis; 2-amino-4-hydroxy-6-hydroxymethyl-7,8-dihydropteridine diphosphate from 7,8-dihydroneopterin triphosphate: step 4/4.</text>
</comment>
<dbReference type="InterPro" id="IPR035907">
    <property type="entry name" value="Hppk_sf"/>
</dbReference>
<keyword evidence="8" id="KW-0808">Transferase</keyword>
<dbReference type="OrthoDB" id="615426at2759"/>
<dbReference type="FunFam" id="3.20.20.20:FF:000015">
    <property type="entry name" value="Probable bifunctional folylpolyglutamate synthase/dihydropteroate synthase"/>
    <property type="match status" value="1"/>
</dbReference>
<dbReference type="GO" id="GO:0004156">
    <property type="term" value="F:dihydropteroate synthase activity"/>
    <property type="evidence" value="ECO:0007669"/>
    <property type="project" value="UniProtKB-EC"/>
</dbReference>
<dbReference type="GO" id="GO:0005740">
    <property type="term" value="C:mitochondrial envelope"/>
    <property type="evidence" value="ECO:0007669"/>
    <property type="project" value="TreeGrafter"/>
</dbReference>
<dbReference type="GO" id="GO:0016301">
    <property type="term" value="F:kinase activity"/>
    <property type="evidence" value="ECO:0007669"/>
    <property type="project" value="UniProtKB-KW"/>
</dbReference>
<dbReference type="OMA" id="NIPHKLM"/>
<evidence type="ECO:0000256" key="3">
    <source>
        <dbReference type="ARBA" id="ARBA00001946"/>
    </source>
</evidence>
<comment type="catalytic activity">
    <reaction evidence="1">
        <text>(7,8-dihydropterin-6-yl)methyl diphosphate + 4-aminobenzoate = 7,8-dihydropteroate + diphosphate</text>
        <dbReference type="Rhea" id="RHEA:19949"/>
        <dbReference type="ChEBI" id="CHEBI:17836"/>
        <dbReference type="ChEBI" id="CHEBI:17839"/>
        <dbReference type="ChEBI" id="CHEBI:33019"/>
        <dbReference type="ChEBI" id="CHEBI:72950"/>
        <dbReference type="EC" id="2.5.1.15"/>
    </reaction>
</comment>
<sequence length="604" mass="67642">MSHDKIIIKDLHVQAIIGVNANERNIKQNIIITLTVYRDLSKCGLSDSVHDTISYSTLSKSICSYVESSHHYTLEALATGVAKTCCVGFGIDRVKVLVEKPGALKLAKWPGVQIERDFEYFKKHSGNNNLLITSSETTCNTMGGGNLIYLAIGSNMGNRFKNILDSLNHLKSFSSILSTSFMYETIPQYYEQQDLFLNCAVKIQSALNPIQLLEKLKSIEKEMGRQETFRNGPRIIDLDILYYNDQIIKTDQLEIPHKLMWERDFVLMPLSDIAPNHIHPLLHITTNQLKINLKEKSKASCQKVFKISDSAPVWNWSKKTFIMGILNVTPDSFVDGGKYQGVDQSLLQVEKLIKEGADIIDIGGQSTHPNATAISAQEELDRVLPIIKKIREQYPTVPLSIDTYFASVAREAIKAGCNLINDISAGLKDPTIFLVALEYQVPIILNHSQPTPQYLQSKSPNNNGQTQPQHSSQFPSITNILNSFFRERIDYATKLGLYSWQIILDPGLGFYKTYEQSIEILKLGKDLMQLGYPMLIGPSRKGFIGATLAKMDGSKQIPDANSSRRLWGTAACCAIAVGWGVNIIRIHDVLEIRDTILIADSIYQ</sequence>
<dbReference type="GO" id="GO:0003848">
    <property type="term" value="F:2-amino-4-hydroxy-6-hydroxymethyldihydropteridine diphosphokinase activity"/>
    <property type="evidence" value="ECO:0007669"/>
    <property type="project" value="UniProtKB-EC"/>
</dbReference>
<reference evidence="18 19" key="1">
    <citation type="submission" date="2015-12" db="EMBL/GenBank/DDBJ databases">
        <title>Dictyostelia acquired genes for synthesis and detection of signals that induce cell-type specialization by lateral gene transfer from prokaryotes.</title>
        <authorList>
            <person name="Gloeckner G."/>
            <person name="Schaap P."/>
        </authorList>
    </citation>
    <scope>NUCLEOTIDE SEQUENCE [LARGE SCALE GENOMIC DNA]</scope>
    <source>
        <strain evidence="18 19">TK</strain>
    </source>
</reference>
<evidence type="ECO:0000313" key="19">
    <source>
        <dbReference type="Proteomes" id="UP000076078"/>
    </source>
</evidence>
<dbReference type="UniPathway" id="UPA00077">
    <property type="reaction ID" value="UER00155"/>
</dbReference>
<dbReference type="PROSITE" id="PS00794">
    <property type="entry name" value="HPPK"/>
    <property type="match status" value="1"/>
</dbReference>
<dbReference type="SMART" id="SM00905">
    <property type="entry name" value="FolB"/>
    <property type="match status" value="1"/>
</dbReference>
<evidence type="ECO:0000313" key="18">
    <source>
        <dbReference type="EMBL" id="KYR00661.1"/>
    </source>
</evidence>
<dbReference type="Gene3D" id="3.30.1130.10">
    <property type="match status" value="1"/>
</dbReference>
<dbReference type="NCBIfam" id="TIGR01496">
    <property type="entry name" value="DHPS"/>
    <property type="match status" value="1"/>
</dbReference>
<keyword evidence="10" id="KW-0547">Nucleotide-binding</keyword>
<keyword evidence="15" id="KW-0511">Multifunctional enzyme</keyword>
<dbReference type="GO" id="GO:0046872">
    <property type="term" value="F:metal ion binding"/>
    <property type="evidence" value="ECO:0007669"/>
    <property type="project" value="UniProtKB-KW"/>
</dbReference>
<gene>
    <name evidence="18" type="ORF">DLAC_02693</name>
</gene>
<dbReference type="InterPro" id="IPR000489">
    <property type="entry name" value="Pterin-binding_dom"/>
</dbReference>
<evidence type="ECO:0000256" key="12">
    <source>
        <dbReference type="ARBA" id="ARBA00022840"/>
    </source>
</evidence>
<evidence type="ECO:0000256" key="9">
    <source>
        <dbReference type="ARBA" id="ARBA00022723"/>
    </source>
</evidence>
<evidence type="ECO:0000256" key="5">
    <source>
        <dbReference type="ARBA" id="ARBA00005051"/>
    </source>
</evidence>
<dbReference type="NCBIfam" id="TIGR00526">
    <property type="entry name" value="folB_dom"/>
    <property type="match status" value="1"/>
</dbReference>
<comment type="pathway">
    <text evidence="4">Cofactor biosynthesis; tetrahydrofolate biosynthesis; 7,8-dihydrofolate from 2-amino-4-hydroxy-6-hydroxymethyl-7,8-dihydropteridine diphosphate and 4-aminobenzoate: step 1/2.</text>
</comment>
<organism evidence="18 19">
    <name type="scientific">Tieghemostelium lacteum</name>
    <name type="common">Slime mold</name>
    <name type="synonym">Dictyostelium lacteum</name>
    <dbReference type="NCBI Taxonomy" id="361077"/>
    <lineage>
        <taxon>Eukaryota</taxon>
        <taxon>Amoebozoa</taxon>
        <taxon>Evosea</taxon>
        <taxon>Eumycetozoa</taxon>
        <taxon>Dictyostelia</taxon>
        <taxon>Dictyosteliales</taxon>
        <taxon>Raperosteliaceae</taxon>
        <taxon>Tieghemostelium</taxon>
    </lineage>
</organism>
<dbReference type="GO" id="GO:0046656">
    <property type="term" value="P:folic acid biosynthetic process"/>
    <property type="evidence" value="ECO:0007669"/>
    <property type="project" value="UniProtKB-KW"/>
</dbReference>
<dbReference type="InterPro" id="IPR045031">
    <property type="entry name" value="DHP_synth-like"/>
</dbReference>
<comment type="similarity">
    <text evidence="6">In the N-terminal section; belongs to the DHNA family.</text>
</comment>
<dbReference type="SUPFAM" id="SSF51717">
    <property type="entry name" value="Dihydropteroate synthetase-like"/>
    <property type="match status" value="1"/>
</dbReference>
<dbReference type="Pfam" id="PF00809">
    <property type="entry name" value="Pterin_bind"/>
    <property type="match status" value="1"/>
</dbReference>
<dbReference type="PANTHER" id="PTHR20941">
    <property type="entry name" value="FOLATE SYNTHESIS PROTEINS"/>
    <property type="match status" value="1"/>
</dbReference>
<name>A0A152A3P0_TIELA</name>
<comment type="cofactor">
    <cofactor evidence="3">
        <name>Mg(2+)</name>
        <dbReference type="ChEBI" id="CHEBI:18420"/>
    </cofactor>
</comment>
<dbReference type="Pfam" id="PF02152">
    <property type="entry name" value="FolB"/>
    <property type="match status" value="1"/>
</dbReference>
<keyword evidence="9" id="KW-0479">Metal-binding</keyword>
<comment type="similarity">
    <text evidence="7">In the C-terminal section; belongs to the DHPS family.</text>
</comment>
<evidence type="ECO:0000256" key="13">
    <source>
        <dbReference type="ARBA" id="ARBA00022842"/>
    </source>
</evidence>
<evidence type="ECO:0000256" key="15">
    <source>
        <dbReference type="ARBA" id="ARBA00023268"/>
    </source>
</evidence>
<evidence type="ECO:0000256" key="7">
    <source>
        <dbReference type="ARBA" id="ARBA00009951"/>
    </source>
</evidence>
<dbReference type="PROSITE" id="PS50972">
    <property type="entry name" value="PTERIN_BINDING"/>
    <property type="match status" value="1"/>
</dbReference>
<dbReference type="NCBIfam" id="TIGR01498">
    <property type="entry name" value="folK"/>
    <property type="match status" value="1"/>
</dbReference>
<keyword evidence="11 18" id="KW-0418">Kinase</keyword>
<dbReference type="InterPro" id="IPR000550">
    <property type="entry name" value="Hppk"/>
</dbReference>
<comment type="caution">
    <text evidence="18">The sequence shown here is derived from an EMBL/GenBank/DDBJ whole genome shotgun (WGS) entry which is preliminary data.</text>
</comment>
<evidence type="ECO:0000256" key="6">
    <source>
        <dbReference type="ARBA" id="ARBA00009640"/>
    </source>
</evidence>
<proteinExistence type="inferred from homology"/>
<evidence type="ECO:0000256" key="10">
    <source>
        <dbReference type="ARBA" id="ARBA00022741"/>
    </source>
</evidence>
<feature type="domain" description="Pterin-binding" evidence="17">
    <location>
        <begin position="320"/>
        <end position="597"/>
    </location>
</feature>
<evidence type="ECO:0000256" key="1">
    <source>
        <dbReference type="ARBA" id="ARBA00000012"/>
    </source>
</evidence>
<dbReference type="GO" id="GO:0004150">
    <property type="term" value="F:dihydroneopterin aldolase activity"/>
    <property type="evidence" value="ECO:0007669"/>
    <property type="project" value="InterPro"/>
</dbReference>
<evidence type="ECO:0000256" key="2">
    <source>
        <dbReference type="ARBA" id="ARBA00000198"/>
    </source>
</evidence>
<dbReference type="CDD" id="cd00483">
    <property type="entry name" value="HPPK"/>
    <property type="match status" value="1"/>
</dbReference>
<dbReference type="GO" id="GO:0005524">
    <property type="term" value="F:ATP binding"/>
    <property type="evidence" value="ECO:0007669"/>
    <property type="project" value="UniProtKB-KW"/>
</dbReference>
<comment type="catalytic activity">
    <reaction evidence="2">
        <text>6-hydroxymethyl-7,8-dihydropterin + ATP = (7,8-dihydropterin-6-yl)methyl diphosphate + AMP + H(+)</text>
        <dbReference type="Rhea" id="RHEA:11412"/>
        <dbReference type="ChEBI" id="CHEBI:15378"/>
        <dbReference type="ChEBI" id="CHEBI:30616"/>
        <dbReference type="ChEBI" id="CHEBI:44841"/>
        <dbReference type="ChEBI" id="CHEBI:72950"/>
        <dbReference type="ChEBI" id="CHEBI:456215"/>
        <dbReference type="EC" id="2.7.6.3"/>
    </reaction>
</comment>
<protein>
    <submittedName>
        <fullName evidence="18">Dihydro-6-hydroxymethylpterin pyrophosphokinase (HPPK)</fullName>
    </submittedName>
</protein>
<dbReference type="CDD" id="cd00739">
    <property type="entry name" value="DHPS"/>
    <property type="match status" value="1"/>
</dbReference>
<evidence type="ECO:0000259" key="17">
    <source>
        <dbReference type="PROSITE" id="PS50972"/>
    </source>
</evidence>
<evidence type="ECO:0000256" key="11">
    <source>
        <dbReference type="ARBA" id="ARBA00022777"/>
    </source>
</evidence>
<dbReference type="FunCoup" id="A0A152A3P0">
    <property type="interactions" value="90"/>
</dbReference>
<evidence type="ECO:0000256" key="14">
    <source>
        <dbReference type="ARBA" id="ARBA00022909"/>
    </source>
</evidence>
<evidence type="ECO:0000256" key="4">
    <source>
        <dbReference type="ARBA" id="ARBA00004763"/>
    </source>
</evidence>
<dbReference type="Pfam" id="PF01288">
    <property type="entry name" value="HPPK"/>
    <property type="match status" value="1"/>
</dbReference>